<dbReference type="AlphaFoldDB" id="A0A832I4M5"/>
<proteinExistence type="predicted"/>
<comment type="caution">
    <text evidence="1">The sequence shown here is derived from an EMBL/GenBank/DDBJ whole genome shotgun (WGS) entry which is preliminary data.</text>
</comment>
<evidence type="ECO:0008006" key="2">
    <source>
        <dbReference type="Google" id="ProtNLM"/>
    </source>
</evidence>
<protein>
    <recommendedName>
        <fullName evidence="2">DUF3108 domain-containing protein</fullName>
    </recommendedName>
</protein>
<dbReference type="EMBL" id="DSQF01000004">
    <property type="protein sequence ID" value="HGZ42453.1"/>
    <property type="molecule type" value="Genomic_DNA"/>
</dbReference>
<gene>
    <name evidence="1" type="ORF">ENR23_03325</name>
</gene>
<organism evidence="1">
    <name type="scientific">Eiseniibacteriota bacterium</name>
    <dbReference type="NCBI Taxonomy" id="2212470"/>
    <lineage>
        <taxon>Bacteria</taxon>
        <taxon>Candidatus Eiseniibacteriota</taxon>
    </lineage>
</organism>
<accession>A0A832I4M5</accession>
<reference evidence="1" key="1">
    <citation type="journal article" date="2020" name="mSystems">
        <title>Genome- and Community-Level Interaction Insights into Carbon Utilization and Element Cycling Functions of Hydrothermarchaeota in Hydrothermal Sediment.</title>
        <authorList>
            <person name="Zhou Z."/>
            <person name="Liu Y."/>
            <person name="Xu W."/>
            <person name="Pan J."/>
            <person name="Luo Z.H."/>
            <person name="Li M."/>
        </authorList>
    </citation>
    <scope>NUCLEOTIDE SEQUENCE [LARGE SCALE GENOMIC DNA]</scope>
    <source>
        <strain evidence="1">SpSt-381</strain>
    </source>
</reference>
<evidence type="ECO:0000313" key="1">
    <source>
        <dbReference type="EMBL" id="HGZ42453.1"/>
    </source>
</evidence>
<name>A0A832I4M5_UNCEI</name>
<dbReference type="SUPFAM" id="SSF159275">
    <property type="entry name" value="PA1994-like"/>
    <property type="match status" value="1"/>
</dbReference>
<sequence>MPRFGAGRVGDVVAAGRYAIHHAGAPCGEERWRVEVGADGLIVTAEQEHVAPHPFPNRQAWRATFTDAWRPTGLEVAWTVGARALRARHARDGARWRARIEYQGAVREQEGDFPEACEVEFTSPLFVSAMLARRAFAPGGEHEFPVLRIGPPWMAVEPERMRIVCVERGEHGAPWGRVPAQRYVVSLADRADGAAYGLWADADDLVLETFEGPDPGPTWMRLVEYRAAG</sequence>